<accession>A0A1M5UBC3</accession>
<dbReference type="GO" id="GO:0006508">
    <property type="term" value="P:proteolysis"/>
    <property type="evidence" value="ECO:0007669"/>
    <property type="project" value="InterPro"/>
</dbReference>
<protein>
    <submittedName>
        <fullName evidence="4">Prolyl oligopeptidase family protein</fullName>
    </submittedName>
</protein>
<dbReference type="AlphaFoldDB" id="A0A1M5UBC3"/>
<evidence type="ECO:0000313" key="3">
    <source>
        <dbReference type="EMBL" id="RXG27442.1"/>
    </source>
</evidence>
<dbReference type="STRING" id="573501.SAMN04487999_0613"/>
<dbReference type="SUPFAM" id="SSF53474">
    <property type="entry name" value="alpha/beta-Hydrolases"/>
    <property type="match status" value="1"/>
</dbReference>
<dbReference type="Proteomes" id="UP000184240">
    <property type="component" value="Unassembled WGS sequence"/>
</dbReference>
<dbReference type="InterPro" id="IPR029058">
    <property type="entry name" value="AB_hydrolase_fold"/>
</dbReference>
<reference evidence="5" key="2">
    <citation type="submission" date="2016-11" db="EMBL/GenBank/DDBJ databases">
        <authorList>
            <person name="Varghese N."/>
            <person name="Submissions S."/>
        </authorList>
    </citation>
    <scope>NUCLEOTIDE SEQUENCE [LARGE SCALE GENOMIC DNA]</scope>
    <source>
        <strain evidence="5">DSM 19859</strain>
    </source>
</reference>
<evidence type="ECO:0000259" key="2">
    <source>
        <dbReference type="Pfam" id="PF00326"/>
    </source>
</evidence>
<name>A0A1M5UBC3_9FLAO</name>
<dbReference type="EMBL" id="QOVN01000007">
    <property type="protein sequence ID" value="RXG27442.1"/>
    <property type="molecule type" value="Genomic_DNA"/>
</dbReference>
<dbReference type="OrthoDB" id="9812921at2"/>
<gene>
    <name evidence="3" type="ORF">DSM01_2961</name>
    <name evidence="4" type="ORF">SAMN04487999_0613</name>
</gene>
<dbReference type="Proteomes" id="UP000290037">
    <property type="component" value="Unassembled WGS sequence"/>
</dbReference>
<dbReference type="InterPro" id="IPR001375">
    <property type="entry name" value="Peptidase_S9_cat"/>
</dbReference>
<keyword evidence="1" id="KW-0378">Hydrolase</keyword>
<dbReference type="Gene3D" id="3.40.50.1820">
    <property type="entry name" value="alpha/beta hydrolase"/>
    <property type="match status" value="1"/>
</dbReference>
<dbReference type="PANTHER" id="PTHR42776:SF4">
    <property type="entry name" value="ACYLAMINO-ACID-RELEASING ENZYME"/>
    <property type="match status" value="1"/>
</dbReference>
<feature type="domain" description="Peptidase S9 prolyl oligopeptidase catalytic" evidence="2">
    <location>
        <begin position="686"/>
        <end position="851"/>
    </location>
</feature>
<proteinExistence type="predicted"/>
<evidence type="ECO:0000313" key="5">
    <source>
        <dbReference type="Proteomes" id="UP000184240"/>
    </source>
</evidence>
<evidence type="ECO:0000256" key="1">
    <source>
        <dbReference type="ARBA" id="ARBA00022801"/>
    </source>
</evidence>
<dbReference type="Pfam" id="PF00326">
    <property type="entry name" value="Peptidase_S9"/>
    <property type="match status" value="1"/>
</dbReference>
<keyword evidence="6" id="KW-1185">Reference proteome</keyword>
<reference evidence="4" key="1">
    <citation type="submission" date="2016-11" db="EMBL/GenBank/DDBJ databases">
        <authorList>
            <person name="Jaros S."/>
            <person name="Januszkiewicz K."/>
            <person name="Wedrychowicz H."/>
        </authorList>
    </citation>
    <scope>NUCLEOTIDE SEQUENCE [LARGE SCALE GENOMIC DNA]</scope>
    <source>
        <strain evidence="4">DSM 19859</strain>
    </source>
</reference>
<evidence type="ECO:0000313" key="4">
    <source>
        <dbReference type="EMBL" id="SHH60211.1"/>
    </source>
</evidence>
<dbReference type="GO" id="GO:0004252">
    <property type="term" value="F:serine-type endopeptidase activity"/>
    <property type="evidence" value="ECO:0007669"/>
    <property type="project" value="TreeGrafter"/>
</dbReference>
<dbReference type="SUPFAM" id="SSF82171">
    <property type="entry name" value="DPP6 N-terminal domain-like"/>
    <property type="match status" value="1"/>
</dbReference>
<dbReference type="EMBL" id="FQXT01000001">
    <property type="protein sequence ID" value="SHH60211.1"/>
    <property type="molecule type" value="Genomic_DNA"/>
</dbReference>
<organism evidence="4 5">
    <name type="scientific">Leeuwenhoekiella palythoae</name>
    <dbReference type="NCBI Taxonomy" id="573501"/>
    <lineage>
        <taxon>Bacteria</taxon>
        <taxon>Pseudomonadati</taxon>
        <taxon>Bacteroidota</taxon>
        <taxon>Flavobacteriia</taxon>
        <taxon>Flavobacteriales</taxon>
        <taxon>Flavobacteriaceae</taxon>
        <taxon>Leeuwenhoekiella</taxon>
    </lineage>
</organism>
<reference evidence="3 6" key="3">
    <citation type="submission" date="2018-07" db="EMBL/GenBank/DDBJ databases">
        <title>Leeuwenhoekiella genomics.</title>
        <authorList>
            <person name="Tahon G."/>
            <person name="Willems A."/>
        </authorList>
    </citation>
    <scope>NUCLEOTIDE SEQUENCE [LARGE SCALE GENOMIC DNA]</scope>
    <source>
        <strain evidence="3 6">LMG 24856</strain>
    </source>
</reference>
<sequence>MFRLLTTLILFVVGIGIPYAQSKKLPDLDDYKLWYSLKLRSTSPKGTWMELYKDYENLQDTTEIRSLSGDKQYAFTNIQSVTLDENWCFYKSQTGIGIVNLLEDTQNHFEGYSAYTYIPDLHMLLLESRSGTIDLKLLNLNNGRQQDLTDLEDYALNAQKTQVVYALQDTSAPRLEVYDLETGTRKPIPLKLEPGTHNRLIWNPDSSKIAWYYTPQGTKEPELFCYNLGDKTLMAFNATNRAEFPADKQVNKPFTHKPFTFSKTGDCLFFRIQSIPRRTLAWGSGVEIYRSKDVYEVMNPRYVEAHINTADYGVWNLKTNGYQQLTDSLWQTSYLTANDSLILLTHSKPYHPRIKLINDADIQLRSTMTGDSIYGASKIEGITSYTGIEPHGRFMYYYKNGRWLIYDIQRKVEIDLSVYIPTPLSTADPSQSVFPFPYGLAGFDKTGTQLLVYDQFDIWQVDLIKLQAKRLTQGREQGRTYRLITEPKILQDWEGTSLFTPDVLDLEKPLYLKSSDETYRSGFACYANGKLKNIAFKASRHYSPKITENGLYYLEENQDLPPRVMFWNRANTTLKRGYQSNRHYTRFTTGKAELLQLDNEKQMDGLQATLLYPFAYDASKSYPMIIDLYEQNAGAIHHYSVPFLGDRKGINYTRLRSEGYFVLCPDLTYKSNQPGESSKQSIDLILKEVLNNTAIDSKRIGLNGYSFGGFEVNYIVGSGGRYAAAVSGGGLSDLTRKYTTVDGVGNTKFYHLENYQGRMQGPYYENQQAYMDNSPIWKVDQVNTPLLLYAGKEDYHVNRNQSIALYLGLKRAGKESTLLLYPDQGHAFSNLKAIQDVNDRILAWFEHYLNGDQKPLWMKANAY</sequence>
<evidence type="ECO:0000313" key="6">
    <source>
        <dbReference type="Proteomes" id="UP000290037"/>
    </source>
</evidence>
<dbReference type="PANTHER" id="PTHR42776">
    <property type="entry name" value="SERINE PEPTIDASE S9 FAMILY MEMBER"/>
    <property type="match status" value="1"/>
</dbReference>
<dbReference type="RefSeq" id="WP_072980200.1">
    <property type="nucleotide sequence ID" value="NZ_FQXT01000001.1"/>
</dbReference>